<name>F3ZRB0_9BACE</name>
<dbReference type="Gene3D" id="2.40.30.170">
    <property type="match status" value="1"/>
</dbReference>
<evidence type="ECO:0000313" key="6">
    <source>
        <dbReference type="EMBL" id="EGJ71918.1"/>
    </source>
</evidence>
<comment type="subcellular location">
    <subcellularLocation>
        <location evidence="1">Cell envelope</location>
    </subcellularLocation>
</comment>
<dbReference type="AlphaFoldDB" id="F3ZRB0"/>
<dbReference type="Gene3D" id="1.10.287.470">
    <property type="entry name" value="Helix hairpin bin"/>
    <property type="match status" value="1"/>
</dbReference>
<reference evidence="6 7" key="1">
    <citation type="journal article" date="2011" name="Stand. Genomic Sci.">
        <title>Non-contiguous finished genome sequence of Bacteroides coprosuis type strain (PC139).</title>
        <authorList>
            <person name="Land M."/>
            <person name="Held B."/>
            <person name="Gronow S."/>
            <person name="Abt B."/>
            <person name="Lucas S."/>
            <person name="Del Rio T.G."/>
            <person name="Nolan M."/>
            <person name="Tice H."/>
            <person name="Cheng J.F."/>
            <person name="Pitluck S."/>
            <person name="Liolios K."/>
            <person name="Pagani I."/>
            <person name="Ivanova N."/>
            <person name="Mavromatis K."/>
            <person name="Mikhailova N."/>
            <person name="Pati A."/>
            <person name="Tapia R."/>
            <person name="Han C."/>
            <person name="Goodwin L."/>
            <person name="Chen A."/>
            <person name="Palaniappan K."/>
            <person name="Hauser L."/>
            <person name="Brambilla E.M."/>
            <person name="Rohde M."/>
            <person name="Goker M."/>
            <person name="Detter J.C."/>
            <person name="Woyke T."/>
            <person name="Bristow J."/>
            <person name="Eisen J.A."/>
            <person name="Markowitz V."/>
            <person name="Hugenholtz P."/>
            <person name="Kyrpides N.C."/>
            <person name="Klenk H.P."/>
            <person name="Lapidus A."/>
        </authorList>
    </citation>
    <scope>NUCLEOTIDE SEQUENCE</scope>
    <source>
        <strain evidence="6 7">DSM 18011</strain>
    </source>
</reference>
<dbReference type="SUPFAM" id="SSF111369">
    <property type="entry name" value="HlyD-like secretion proteins"/>
    <property type="match status" value="1"/>
</dbReference>
<organism evidence="6 7">
    <name type="scientific">Bacteroides coprosuis DSM 18011</name>
    <dbReference type="NCBI Taxonomy" id="679937"/>
    <lineage>
        <taxon>Bacteria</taxon>
        <taxon>Pseudomonadati</taxon>
        <taxon>Bacteroidota</taxon>
        <taxon>Bacteroidia</taxon>
        <taxon>Bacteroidales</taxon>
        <taxon>Bacteroidaceae</taxon>
        <taxon>Bacteroides</taxon>
    </lineage>
</organism>
<dbReference type="GO" id="GO:0030313">
    <property type="term" value="C:cell envelope"/>
    <property type="evidence" value="ECO:0007669"/>
    <property type="project" value="UniProtKB-SubCell"/>
</dbReference>
<dbReference type="Pfam" id="PF25967">
    <property type="entry name" value="RND-MFP_C"/>
    <property type="match status" value="1"/>
</dbReference>
<dbReference type="EMBL" id="CM001167">
    <property type="protein sequence ID" value="EGJ71918.1"/>
    <property type="molecule type" value="Genomic_DNA"/>
</dbReference>
<evidence type="ECO:0000259" key="5">
    <source>
        <dbReference type="Pfam" id="PF25967"/>
    </source>
</evidence>
<dbReference type="PANTHER" id="PTHR32347">
    <property type="entry name" value="EFFLUX SYSTEM COMPONENT YKNX-RELATED"/>
    <property type="match status" value="1"/>
</dbReference>
<dbReference type="Gene3D" id="2.40.50.100">
    <property type="match status" value="1"/>
</dbReference>
<sequence length="415" mass="48080">MDIQLKKKKFKKKYILWGLVGLLFFLFMGWLILGNHNRKFKVKAEYLTINEAIAGEFNNYIRISGQVQPINTIQLSAIEGGIVEEKLVEEGSMVKSGDIIVRLSNPNLSLSILDSEAQLAEKQNFLRNTQVTMEQERLRLRQEKLQLDLDVDRKRRRYEQYNRLYSERLVSKEEYIQAKEDYDFAVRGRELVMDRQMQDSIYRGIQVENMEESLHNMRRNMHLVRQRSDNLNIKAPVDGQLGLLDIEVGQNVVSGSKIGQISVLSDFKVEALIDEHYIDRVKSGLDASFERQETAYELRVRKVYPEVREKQFKTDFVFVGERPSNIRTGQTYYINLQLGQPSEAILIPRGAFYQATGGQWIFVVSPDGKRAVRRKVSIGRQNPIYYEVTDGLASGEKVITSTYADYEQVDELIIQ</sequence>
<dbReference type="HOGENOM" id="CLU_018816_16_1_10"/>
<dbReference type="STRING" id="679937.Bcop_1726"/>
<dbReference type="Proteomes" id="UP000018439">
    <property type="component" value="Chromosome"/>
</dbReference>
<feature type="domain" description="Multidrug resistance protein MdtA-like C-terminal permuted SH3" evidence="5">
    <location>
        <begin position="344"/>
        <end position="401"/>
    </location>
</feature>
<dbReference type="Gene3D" id="2.40.420.20">
    <property type="match status" value="1"/>
</dbReference>
<gene>
    <name evidence="6" type="ORF">Bcop_1726</name>
</gene>
<dbReference type="InterPro" id="IPR058627">
    <property type="entry name" value="MdtA-like_C"/>
</dbReference>
<evidence type="ECO:0000256" key="2">
    <source>
        <dbReference type="ARBA" id="ARBA00023054"/>
    </source>
</evidence>
<evidence type="ECO:0000256" key="1">
    <source>
        <dbReference type="ARBA" id="ARBA00004196"/>
    </source>
</evidence>
<proteinExistence type="predicted"/>
<dbReference type="eggNOG" id="COG0845">
    <property type="taxonomic scope" value="Bacteria"/>
</dbReference>
<evidence type="ECO:0000313" key="7">
    <source>
        <dbReference type="Proteomes" id="UP000018439"/>
    </source>
</evidence>
<keyword evidence="3" id="KW-1133">Transmembrane helix</keyword>
<keyword evidence="7" id="KW-1185">Reference proteome</keyword>
<keyword evidence="3" id="KW-0812">Transmembrane</keyword>
<keyword evidence="3" id="KW-0472">Membrane</keyword>
<keyword evidence="2" id="KW-0175">Coiled coil</keyword>
<dbReference type="InterPro" id="IPR050465">
    <property type="entry name" value="UPF0194_transport"/>
</dbReference>
<dbReference type="PANTHER" id="PTHR32347:SF23">
    <property type="entry name" value="BLL5650 PROTEIN"/>
    <property type="match status" value="1"/>
</dbReference>
<dbReference type="InterPro" id="IPR058625">
    <property type="entry name" value="MdtA-like_BSH"/>
</dbReference>
<feature type="transmembrane region" description="Helical" evidence="3">
    <location>
        <begin position="14"/>
        <end position="33"/>
    </location>
</feature>
<evidence type="ECO:0000256" key="3">
    <source>
        <dbReference type="SAM" id="Phobius"/>
    </source>
</evidence>
<dbReference type="Pfam" id="PF25917">
    <property type="entry name" value="BSH_RND"/>
    <property type="match status" value="1"/>
</dbReference>
<evidence type="ECO:0000259" key="4">
    <source>
        <dbReference type="Pfam" id="PF25917"/>
    </source>
</evidence>
<accession>F3ZRB0</accession>
<protein>
    <submittedName>
        <fullName evidence="6">Efflux transporter, RND family, MFP subunit</fullName>
    </submittedName>
</protein>
<dbReference type="OrthoDB" id="1957187at2"/>
<feature type="domain" description="Multidrug resistance protein MdtA-like barrel-sandwich hybrid" evidence="4">
    <location>
        <begin position="80"/>
        <end position="259"/>
    </location>
</feature>